<dbReference type="AlphaFoldDB" id="H5SN72"/>
<dbReference type="EMBL" id="AP011780">
    <property type="protein sequence ID" value="BAL57608.1"/>
    <property type="molecule type" value="Genomic_DNA"/>
</dbReference>
<accession>H5SN72</accession>
<evidence type="ECO:0000313" key="1">
    <source>
        <dbReference type="EMBL" id="BAL57608.1"/>
    </source>
</evidence>
<organism evidence="1">
    <name type="scientific">uncultured prokaryote</name>
    <dbReference type="NCBI Taxonomy" id="198431"/>
    <lineage>
        <taxon>unclassified sequences</taxon>
        <taxon>environmental samples</taxon>
    </lineage>
</organism>
<sequence length="269" mass="30189">MRIAWTIGLGLCAALLLAFAQSGQASRGSAKEGSSKDDGRVPITQAAQELEKKFSVKVLVDPGLTARVRPSQADTLERALDELVGQVTGTVWRKVYTNKVLGEEPSPEKIISAVRALLNIELGGVLVVDPRANTLHSFVANYPLTPNFEQGLERMQPPFSAQPVYVILEPRPRVLADLKGTRLEQFAKMQQQLLELLARMSPEERAQALRAGFQMWLNADPELRYQMMFEGLRMSFEYWQSLTPDQQQQMMEMGRKWFEQYFGGGDGMP</sequence>
<protein>
    <submittedName>
        <fullName evidence="1">Uncharacterized protein</fullName>
    </submittedName>
</protein>
<gene>
    <name evidence="1" type="ORF">HGMM_F51E10C20</name>
</gene>
<reference evidence="1" key="1">
    <citation type="journal article" date="2005" name="Environ. Microbiol.">
        <title>Genetic and functional properties of uncultivated thermophilic crenarchaeotes from a subsurface gold mine as revealed by analysis of genome fragments.</title>
        <authorList>
            <person name="Nunoura T."/>
            <person name="Hirayama H."/>
            <person name="Takami H."/>
            <person name="Oida H."/>
            <person name="Nishi S."/>
            <person name="Shimamura S."/>
            <person name="Suzuki Y."/>
            <person name="Inagaki F."/>
            <person name="Takai K."/>
            <person name="Nealson K.H."/>
            <person name="Horikoshi K."/>
        </authorList>
    </citation>
    <scope>NUCLEOTIDE SEQUENCE</scope>
</reference>
<reference evidence="1" key="2">
    <citation type="journal article" date="2012" name="PLoS ONE">
        <title>A Deeply Branching Thermophilic Bacterium with an Ancient Acetyl-CoA Pathway Dominates a Subsurface Ecosystem.</title>
        <authorList>
            <person name="Takami H."/>
            <person name="Noguchi H."/>
            <person name="Takaki Y."/>
            <person name="Uchiyama I."/>
            <person name="Toyoda A."/>
            <person name="Nishi S."/>
            <person name="Chee G.-J."/>
            <person name="Arai W."/>
            <person name="Nunoura T."/>
            <person name="Itoh T."/>
            <person name="Hattori M."/>
            <person name="Takai K."/>
        </authorList>
    </citation>
    <scope>NUCLEOTIDE SEQUENCE</scope>
</reference>
<name>H5SN72_9ZZZZ</name>
<proteinExistence type="predicted"/>